<dbReference type="InterPro" id="IPR000644">
    <property type="entry name" value="CBS_dom"/>
</dbReference>
<protein>
    <recommendedName>
        <fullName evidence="1">CBS domain-containing protein</fullName>
    </recommendedName>
</protein>
<accession>A0ABN6L9M4</accession>
<evidence type="ECO:0000313" key="3">
    <source>
        <dbReference type="Proteomes" id="UP001354989"/>
    </source>
</evidence>
<dbReference type="RefSeq" id="WP_332919779.1">
    <property type="nucleotide sequence ID" value="NZ_AP025292.1"/>
</dbReference>
<name>A0ABN6L9M4_9BACT</name>
<dbReference type="Proteomes" id="UP001354989">
    <property type="component" value="Chromosome"/>
</dbReference>
<keyword evidence="3" id="KW-1185">Reference proteome</keyword>
<proteinExistence type="predicted"/>
<reference evidence="2 3" key="1">
    <citation type="submission" date="2021-12" db="EMBL/GenBank/DDBJ databases">
        <title>Genome sequencing of bacteria with rrn-lacking chromosome and rrn-plasmid.</title>
        <authorList>
            <person name="Anda M."/>
            <person name="Iwasaki W."/>
        </authorList>
    </citation>
    <scope>NUCLEOTIDE SEQUENCE [LARGE SCALE GENOMIC DNA]</scope>
    <source>
        <strain evidence="2 3">NBRC 101262</strain>
    </source>
</reference>
<dbReference type="CDD" id="cd17783">
    <property type="entry name" value="CBS_pair_bac"/>
    <property type="match status" value="1"/>
</dbReference>
<organism evidence="2 3">
    <name type="scientific">Persicobacter psychrovividus</name>
    <dbReference type="NCBI Taxonomy" id="387638"/>
    <lineage>
        <taxon>Bacteria</taxon>
        <taxon>Pseudomonadati</taxon>
        <taxon>Bacteroidota</taxon>
        <taxon>Cytophagia</taxon>
        <taxon>Cytophagales</taxon>
        <taxon>Persicobacteraceae</taxon>
        <taxon>Persicobacter</taxon>
    </lineage>
</organism>
<dbReference type="Pfam" id="PF00571">
    <property type="entry name" value="CBS"/>
    <property type="match status" value="1"/>
</dbReference>
<dbReference type="Gene3D" id="3.10.580.10">
    <property type="entry name" value="CBS-domain"/>
    <property type="match status" value="1"/>
</dbReference>
<evidence type="ECO:0000259" key="1">
    <source>
        <dbReference type="Pfam" id="PF00571"/>
    </source>
</evidence>
<evidence type="ECO:0000313" key="2">
    <source>
        <dbReference type="EMBL" id="BDC98018.1"/>
    </source>
</evidence>
<sequence>MIAESLINHSIPPLKSSDNSQKALLWMEELRMNQLPVVDKRIFKGMISEELILENNNIEALVGDYDLLAENCYVQKEQHLLDVIKLSTDYNVDIVSVVNEKGHFQGIITLNDTIKALSQLSAIRSPGGIIILSMRQIDYSLAEITRLIEENHVKILSTYVYDDPDDPSNLHLTIKLNSQEITRVIATLERFNYQIEARFEETTNISNEQERFDILMKYLNI</sequence>
<gene>
    <name evidence="2" type="ORF">PEPS_02990</name>
</gene>
<dbReference type="EMBL" id="AP025292">
    <property type="protein sequence ID" value="BDC98018.1"/>
    <property type="molecule type" value="Genomic_DNA"/>
</dbReference>
<dbReference type="InterPro" id="IPR046342">
    <property type="entry name" value="CBS_dom_sf"/>
</dbReference>
<feature type="domain" description="CBS" evidence="1">
    <location>
        <begin position="71"/>
        <end position="118"/>
    </location>
</feature>
<dbReference type="SUPFAM" id="SSF54631">
    <property type="entry name" value="CBS-domain pair"/>
    <property type="match status" value="1"/>
</dbReference>